<evidence type="ECO:0000313" key="13">
    <source>
        <dbReference type="EMBL" id="TCD66213.1"/>
    </source>
</evidence>
<evidence type="ECO:0000259" key="12">
    <source>
        <dbReference type="PROSITE" id="PS51760"/>
    </source>
</evidence>
<evidence type="ECO:0000256" key="3">
    <source>
        <dbReference type="ARBA" id="ARBA00022801"/>
    </source>
</evidence>
<keyword evidence="3 8" id="KW-0378">Hydrolase</keyword>
<comment type="caution">
    <text evidence="13">The sequence shown here is derived from an EMBL/GenBank/DDBJ whole genome shotgun (WGS) entry which is preliminary data.</text>
</comment>
<dbReference type="InterPro" id="IPR017853">
    <property type="entry name" value="GH"/>
</dbReference>
<evidence type="ECO:0000256" key="4">
    <source>
        <dbReference type="ARBA" id="ARBA00023277"/>
    </source>
</evidence>
<dbReference type="EMBL" id="RWJN01000145">
    <property type="protein sequence ID" value="TCD66213.1"/>
    <property type="molecule type" value="Genomic_DNA"/>
</dbReference>
<comment type="similarity">
    <text evidence="1 8">Belongs to the glycosyl hydrolase 10 (cellulase F) family.</text>
</comment>
<dbReference type="GO" id="GO:0030248">
    <property type="term" value="F:cellulose binding"/>
    <property type="evidence" value="ECO:0007669"/>
    <property type="project" value="InterPro"/>
</dbReference>
<dbReference type="SMART" id="SM00236">
    <property type="entry name" value="fCBD"/>
    <property type="match status" value="1"/>
</dbReference>
<name>A0A4R0RHE1_9APHY</name>
<dbReference type="Gene3D" id="3.20.20.80">
    <property type="entry name" value="Glycosidases"/>
    <property type="match status" value="1"/>
</dbReference>
<dbReference type="PROSITE" id="PS00562">
    <property type="entry name" value="CBM1_1"/>
    <property type="match status" value="1"/>
</dbReference>
<protein>
    <recommendedName>
        <fullName evidence="8">Beta-xylanase</fullName>
        <ecNumber evidence="8">3.2.1.8</ecNumber>
    </recommendedName>
</protein>
<evidence type="ECO:0000256" key="9">
    <source>
        <dbReference type="SAM" id="MobiDB-lite"/>
    </source>
</evidence>
<dbReference type="SUPFAM" id="SSF51445">
    <property type="entry name" value="(Trans)glycosidases"/>
    <property type="match status" value="1"/>
</dbReference>
<dbReference type="EC" id="3.2.1.8" evidence="8"/>
<feature type="signal peptide" evidence="10">
    <location>
        <begin position="1"/>
        <end position="21"/>
    </location>
</feature>
<dbReference type="PROSITE" id="PS51164">
    <property type="entry name" value="CBM1_2"/>
    <property type="match status" value="1"/>
</dbReference>
<evidence type="ECO:0000256" key="5">
    <source>
        <dbReference type="ARBA" id="ARBA00023295"/>
    </source>
</evidence>
<comment type="catalytic activity">
    <reaction evidence="8">
        <text>Endohydrolysis of (1-&gt;4)-beta-D-xylosidic linkages in xylans.</text>
        <dbReference type="EC" id="3.2.1.8"/>
    </reaction>
</comment>
<dbReference type="PANTHER" id="PTHR31490:SF76">
    <property type="entry name" value="ENDO-1,4-BETA-XYLANASE C"/>
    <property type="match status" value="1"/>
</dbReference>
<feature type="compositionally biased region" description="Pro residues" evidence="9">
    <location>
        <begin position="60"/>
        <end position="85"/>
    </location>
</feature>
<proteinExistence type="inferred from homology"/>
<dbReference type="OrthoDB" id="3055998at2759"/>
<evidence type="ECO:0000313" key="14">
    <source>
        <dbReference type="Proteomes" id="UP000292702"/>
    </source>
</evidence>
<keyword evidence="4 8" id="KW-0119">Carbohydrate metabolism</keyword>
<evidence type="ECO:0000259" key="11">
    <source>
        <dbReference type="PROSITE" id="PS51164"/>
    </source>
</evidence>
<dbReference type="Proteomes" id="UP000292702">
    <property type="component" value="Unassembled WGS sequence"/>
</dbReference>
<keyword evidence="14" id="KW-1185">Reference proteome</keyword>
<keyword evidence="2 10" id="KW-0732">Signal</keyword>
<dbReference type="PANTHER" id="PTHR31490">
    <property type="entry name" value="GLYCOSYL HYDROLASE"/>
    <property type="match status" value="1"/>
</dbReference>
<dbReference type="InterPro" id="IPR001000">
    <property type="entry name" value="GH10_dom"/>
</dbReference>
<dbReference type="Pfam" id="PF00331">
    <property type="entry name" value="Glyco_hydro_10"/>
    <property type="match status" value="1"/>
</dbReference>
<evidence type="ECO:0000256" key="8">
    <source>
        <dbReference type="RuleBase" id="RU361174"/>
    </source>
</evidence>
<feature type="active site" description="Nucleophile" evidence="7">
    <location>
        <position position="322"/>
    </location>
</feature>
<feature type="region of interest" description="Disordered" evidence="9">
    <location>
        <begin position="56"/>
        <end position="92"/>
    </location>
</feature>
<keyword evidence="6 8" id="KW-0624">Polysaccharide degradation</keyword>
<accession>A0A4R0RHE1</accession>
<dbReference type="PROSITE" id="PS00591">
    <property type="entry name" value="GH10_1"/>
    <property type="match status" value="1"/>
</dbReference>
<evidence type="ECO:0000256" key="6">
    <source>
        <dbReference type="ARBA" id="ARBA00023326"/>
    </source>
</evidence>
<dbReference type="AlphaFoldDB" id="A0A4R0RHE1"/>
<keyword evidence="5 8" id="KW-0326">Glycosidase</keyword>
<dbReference type="PRINTS" id="PR00134">
    <property type="entry name" value="GLHYDRLASE10"/>
</dbReference>
<dbReference type="PROSITE" id="PS51760">
    <property type="entry name" value="GH10_2"/>
    <property type="match status" value="1"/>
</dbReference>
<dbReference type="InterPro" id="IPR031158">
    <property type="entry name" value="GH10_AS"/>
</dbReference>
<organism evidence="13 14">
    <name type="scientific">Steccherinum ochraceum</name>
    <dbReference type="NCBI Taxonomy" id="92696"/>
    <lineage>
        <taxon>Eukaryota</taxon>
        <taxon>Fungi</taxon>
        <taxon>Dikarya</taxon>
        <taxon>Basidiomycota</taxon>
        <taxon>Agaricomycotina</taxon>
        <taxon>Agaricomycetes</taxon>
        <taxon>Polyporales</taxon>
        <taxon>Steccherinaceae</taxon>
        <taxon>Steccherinum</taxon>
    </lineage>
</organism>
<reference evidence="13 14" key="1">
    <citation type="submission" date="2018-11" db="EMBL/GenBank/DDBJ databases">
        <title>Genome assembly of Steccherinum ochraceum LE-BIN_3174, the white-rot fungus of the Steccherinaceae family (The Residual Polyporoid clade, Polyporales, Basidiomycota).</title>
        <authorList>
            <person name="Fedorova T.V."/>
            <person name="Glazunova O.A."/>
            <person name="Landesman E.O."/>
            <person name="Moiseenko K.V."/>
            <person name="Psurtseva N.V."/>
            <person name="Savinova O.S."/>
            <person name="Shakhova N.V."/>
            <person name="Tyazhelova T.V."/>
            <person name="Vasina D.V."/>
        </authorList>
    </citation>
    <scope>NUCLEOTIDE SEQUENCE [LARGE SCALE GENOMIC DNA]</scope>
    <source>
        <strain evidence="13 14">LE-BIN_3174</strain>
    </source>
</reference>
<dbReference type="GO" id="GO:0031176">
    <property type="term" value="F:endo-1,4-beta-xylanase activity"/>
    <property type="evidence" value="ECO:0007669"/>
    <property type="project" value="UniProtKB-EC"/>
</dbReference>
<dbReference type="SMART" id="SM00633">
    <property type="entry name" value="Glyco_10"/>
    <property type="match status" value="1"/>
</dbReference>
<feature type="chain" id="PRO_5020533403" description="Beta-xylanase" evidence="10">
    <location>
        <begin position="22"/>
        <end position="388"/>
    </location>
</feature>
<feature type="domain" description="GH10" evidence="12">
    <location>
        <begin position="87"/>
        <end position="385"/>
    </location>
</feature>
<dbReference type="Pfam" id="PF00734">
    <property type="entry name" value="CBM_1"/>
    <property type="match status" value="1"/>
</dbReference>
<dbReference type="GO" id="GO:0000272">
    <property type="term" value="P:polysaccharide catabolic process"/>
    <property type="evidence" value="ECO:0007669"/>
    <property type="project" value="UniProtKB-KW"/>
</dbReference>
<dbReference type="SUPFAM" id="SSF57180">
    <property type="entry name" value="Cellulose-binding domain"/>
    <property type="match status" value="1"/>
</dbReference>
<evidence type="ECO:0000256" key="10">
    <source>
        <dbReference type="SAM" id="SignalP"/>
    </source>
</evidence>
<feature type="domain" description="CBM1" evidence="11">
    <location>
        <begin position="20"/>
        <end position="56"/>
    </location>
</feature>
<evidence type="ECO:0000256" key="7">
    <source>
        <dbReference type="PROSITE-ProRule" id="PRU10061"/>
    </source>
</evidence>
<evidence type="ECO:0000256" key="2">
    <source>
        <dbReference type="ARBA" id="ARBA00022729"/>
    </source>
</evidence>
<gene>
    <name evidence="13" type="ORF">EIP91_001660</name>
</gene>
<dbReference type="InterPro" id="IPR035971">
    <property type="entry name" value="CBD_sf"/>
</dbReference>
<dbReference type="InterPro" id="IPR000254">
    <property type="entry name" value="CBD"/>
</dbReference>
<dbReference type="GO" id="GO:0005576">
    <property type="term" value="C:extracellular region"/>
    <property type="evidence" value="ECO:0007669"/>
    <property type="project" value="InterPro"/>
</dbReference>
<dbReference type="InterPro" id="IPR044846">
    <property type="entry name" value="GH10"/>
</dbReference>
<evidence type="ECO:0000256" key="1">
    <source>
        <dbReference type="ARBA" id="ARBA00007495"/>
    </source>
</evidence>
<sequence>MKSLAALVALATVVVVPGAHAVAVWGQCGGIGWTGGTTCDAGNTCTKLNDYYSQCLPSSQAPPPPPPTSPPPVSTPPVSTPPTSSPPSTATGLGSAFKAKGKVFWGTATDSNRFSDATDSSVTIANFNGVTPENSMKWDATEPSRGQFSFSGADALVSYATQHGMLIRAHTLVWHSQLPSWVSAIGDRATLTSVIQNHIAQLAGRYAGKVRSWDVVNEIFNEDGTLRSSVFSNVLGQDFVAIAFQAARKADPNAKLYINDYNLDSANAKLTALVNLVKQTNSGTKLIDGIGTQMHLSQGGAGGAQAALTLAASAGVEVAITELDIVNASPSDYTTVAKACLNTPACVSITSWGVSDKDSWRASSNPLLFDANFKPKPAYTAIMQLLQS</sequence>
<dbReference type="STRING" id="92696.A0A4R0RHE1"/>